<dbReference type="Proteomes" id="UP000265366">
    <property type="component" value="Unassembled WGS sequence"/>
</dbReference>
<accession>A0A3A1P625</accession>
<gene>
    <name evidence="1" type="ORF">D2V17_09085</name>
</gene>
<protein>
    <submittedName>
        <fullName evidence="1">Uncharacterized protein</fullName>
    </submittedName>
</protein>
<reference evidence="1 2" key="1">
    <citation type="submission" date="2018-08" db="EMBL/GenBank/DDBJ databases">
        <title>Erythrobacter zhengii sp.nov., a bacterium isolated from deep-sea sediment.</title>
        <authorList>
            <person name="Fang C."/>
            <person name="Wu Y.-H."/>
            <person name="Sun C."/>
            <person name="Wang H."/>
            <person name="Cheng H."/>
            <person name="Meng F.-X."/>
            <person name="Wang C.-S."/>
            <person name="Xu X.-W."/>
        </authorList>
    </citation>
    <scope>NUCLEOTIDE SEQUENCE [LARGE SCALE GENOMIC DNA]</scope>
    <source>
        <strain evidence="1 2">CCTCC AB 2015396</strain>
    </source>
</reference>
<comment type="caution">
    <text evidence="1">The sequence shown here is derived from an EMBL/GenBank/DDBJ whole genome shotgun (WGS) entry which is preliminary data.</text>
</comment>
<dbReference type="AlphaFoldDB" id="A0A3A1P625"/>
<sequence length="102" mass="10579">MAGGESMEAVFRLRGGKAEVEAALTDIAALSGVETVRGTPEPVVGSVLSRGRQHQIELVECIVSVVLGLATSAAYDGLKAAVAAIGKRREIEATEEDESTPQ</sequence>
<dbReference type="EMBL" id="QXFM01000082">
    <property type="protein sequence ID" value="RIV87033.1"/>
    <property type="molecule type" value="Genomic_DNA"/>
</dbReference>
<keyword evidence="2" id="KW-1185">Reference proteome</keyword>
<organism evidence="1 2">
    <name type="scientific">Aurantiacibacter xanthus</name>
    <dbReference type="NCBI Taxonomy" id="1784712"/>
    <lineage>
        <taxon>Bacteria</taxon>
        <taxon>Pseudomonadati</taxon>
        <taxon>Pseudomonadota</taxon>
        <taxon>Alphaproteobacteria</taxon>
        <taxon>Sphingomonadales</taxon>
        <taxon>Erythrobacteraceae</taxon>
        <taxon>Aurantiacibacter</taxon>
    </lineage>
</organism>
<proteinExistence type="predicted"/>
<evidence type="ECO:0000313" key="1">
    <source>
        <dbReference type="EMBL" id="RIV87033.1"/>
    </source>
</evidence>
<evidence type="ECO:0000313" key="2">
    <source>
        <dbReference type="Proteomes" id="UP000265366"/>
    </source>
</evidence>
<name>A0A3A1P625_9SPHN</name>